<dbReference type="AlphaFoldDB" id="A0AA88JRY5"/>
<protein>
    <submittedName>
        <fullName evidence="1">Uncharacterized protein</fullName>
    </submittedName>
</protein>
<proteinExistence type="predicted"/>
<dbReference type="RefSeq" id="WP_149897812.1">
    <property type="nucleotide sequence ID" value="NZ_QRFF01000001.1"/>
</dbReference>
<evidence type="ECO:0000313" key="2">
    <source>
        <dbReference type="Proteomes" id="UP000473658"/>
    </source>
</evidence>
<name>A0AA88JRY5_RHIRH</name>
<dbReference type="EMBL" id="QRFF01000001">
    <property type="protein sequence ID" value="KAA3504741.1"/>
    <property type="molecule type" value="Genomic_DNA"/>
</dbReference>
<organism evidence="1 2">
    <name type="scientific">Rhizobium rhizogenes</name>
    <name type="common">Agrobacterium rhizogenes</name>
    <dbReference type="NCBI Taxonomy" id="359"/>
    <lineage>
        <taxon>Bacteria</taxon>
        <taxon>Pseudomonadati</taxon>
        <taxon>Pseudomonadota</taxon>
        <taxon>Alphaproteobacteria</taxon>
        <taxon>Hyphomicrobiales</taxon>
        <taxon>Rhizobiaceae</taxon>
        <taxon>Rhizobium/Agrobacterium group</taxon>
        <taxon>Rhizobium</taxon>
    </lineage>
</organism>
<gene>
    <name evidence="1" type="ORF">DXM27_03715</name>
</gene>
<evidence type="ECO:0000313" key="1">
    <source>
        <dbReference type="EMBL" id="KAA3504741.1"/>
    </source>
</evidence>
<reference evidence="1 2" key="1">
    <citation type="submission" date="2018-08" db="EMBL/GenBank/DDBJ databases">
        <title>Crown Gall in kiwifruit.</title>
        <authorList>
            <person name="Visnovsky S.B."/>
            <person name="Pitman A.R."/>
        </authorList>
    </citation>
    <scope>NUCLEOTIDE SEQUENCE [LARGE SCALE GENOMIC DNA]</scope>
    <source>
        <strain evidence="1 2">SBV_302_78_2</strain>
    </source>
</reference>
<comment type="caution">
    <text evidence="1">The sequence shown here is derived from an EMBL/GenBank/DDBJ whole genome shotgun (WGS) entry which is preliminary data.</text>
</comment>
<sequence length="77" mass="8682">MKYLIVALSAAYLTACQQGPIVKSEPFDWKKAVNRNAERACRDKKGTELHAKCFDREVARGTRESKMIAAHFGVKIQ</sequence>
<accession>A0AA88JRY5</accession>
<dbReference type="Proteomes" id="UP000473658">
    <property type="component" value="Unassembled WGS sequence"/>
</dbReference>